<feature type="region of interest" description="Disordered" evidence="1">
    <location>
        <begin position="248"/>
        <end position="289"/>
    </location>
</feature>
<keyword evidence="3" id="KW-1185">Reference proteome</keyword>
<accession>A0A9P9ABH2</accession>
<evidence type="ECO:0000256" key="1">
    <source>
        <dbReference type="SAM" id="MobiDB-lite"/>
    </source>
</evidence>
<dbReference type="Proteomes" id="UP000770015">
    <property type="component" value="Unassembled WGS sequence"/>
</dbReference>
<feature type="compositionally biased region" description="Basic and acidic residues" evidence="1">
    <location>
        <begin position="68"/>
        <end position="80"/>
    </location>
</feature>
<proteinExistence type="predicted"/>
<feature type="region of interest" description="Disordered" evidence="1">
    <location>
        <begin position="1"/>
        <end position="22"/>
    </location>
</feature>
<feature type="region of interest" description="Disordered" evidence="1">
    <location>
        <begin position="68"/>
        <end position="108"/>
    </location>
</feature>
<feature type="compositionally biased region" description="Polar residues" evidence="1">
    <location>
        <begin position="255"/>
        <end position="268"/>
    </location>
</feature>
<gene>
    <name evidence="2" type="ORF">F5X68DRAFT_250925</name>
</gene>
<dbReference type="EMBL" id="JAGSXJ010000004">
    <property type="protein sequence ID" value="KAH6692713.1"/>
    <property type="molecule type" value="Genomic_DNA"/>
</dbReference>
<dbReference type="AlphaFoldDB" id="A0A9P9ABH2"/>
<comment type="caution">
    <text evidence="2">The sequence shown here is derived from an EMBL/GenBank/DDBJ whole genome shotgun (WGS) entry which is preliminary data.</text>
</comment>
<sequence>MKHQGPRESGLFKPWGSAPVVRLPPAAKPEEVTEIISLFAGLFANGKTTQPATIKANVDLAAATDIKREREQASDEDHASRGIKRAKTTQECTDTALPDEQPVSGPDTVTTAHLQAQGHRTGEGDMSLEKEEAQEALKTKADIREAKLDARESENNTRQNRLDAWESQLQARQNRLDVRESNLAFGEVQVQVREKKVTARELECPNEQEVLREKKWHQDRQAELFQVGLNLNNRESELASWEEDLAAREQEVDDNGSQWTWTPYQNWPSNNQRGRGNGGSRNRRRRQNQ</sequence>
<reference evidence="2" key="1">
    <citation type="journal article" date="2021" name="Nat. Commun.">
        <title>Genetic determinants of endophytism in the Arabidopsis root mycobiome.</title>
        <authorList>
            <person name="Mesny F."/>
            <person name="Miyauchi S."/>
            <person name="Thiergart T."/>
            <person name="Pickel B."/>
            <person name="Atanasova L."/>
            <person name="Karlsson M."/>
            <person name="Huettel B."/>
            <person name="Barry K.W."/>
            <person name="Haridas S."/>
            <person name="Chen C."/>
            <person name="Bauer D."/>
            <person name="Andreopoulos W."/>
            <person name="Pangilinan J."/>
            <person name="LaButti K."/>
            <person name="Riley R."/>
            <person name="Lipzen A."/>
            <person name="Clum A."/>
            <person name="Drula E."/>
            <person name="Henrissat B."/>
            <person name="Kohler A."/>
            <person name="Grigoriev I.V."/>
            <person name="Martin F.M."/>
            <person name="Hacquard S."/>
        </authorList>
    </citation>
    <scope>NUCLEOTIDE SEQUENCE</scope>
    <source>
        <strain evidence="2">MPI-SDFR-AT-0117</strain>
    </source>
</reference>
<evidence type="ECO:0000313" key="2">
    <source>
        <dbReference type="EMBL" id="KAH6692713.1"/>
    </source>
</evidence>
<protein>
    <submittedName>
        <fullName evidence="2">Uncharacterized protein</fullName>
    </submittedName>
</protein>
<name>A0A9P9ABH2_9PEZI</name>
<organism evidence="2 3">
    <name type="scientific">Plectosphaerella plurivora</name>
    <dbReference type="NCBI Taxonomy" id="936078"/>
    <lineage>
        <taxon>Eukaryota</taxon>
        <taxon>Fungi</taxon>
        <taxon>Dikarya</taxon>
        <taxon>Ascomycota</taxon>
        <taxon>Pezizomycotina</taxon>
        <taxon>Sordariomycetes</taxon>
        <taxon>Hypocreomycetidae</taxon>
        <taxon>Glomerellales</taxon>
        <taxon>Plectosphaerellaceae</taxon>
        <taxon>Plectosphaerella</taxon>
    </lineage>
</organism>
<evidence type="ECO:0000313" key="3">
    <source>
        <dbReference type="Proteomes" id="UP000770015"/>
    </source>
</evidence>